<dbReference type="Gene3D" id="1.10.530.10">
    <property type="match status" value="1"/>
</dbReference>
<dbReference type="EMBL" id="MLAU01003339">
    <property type="protein sequence ID" value="OIW19819.1"/>
    <property type="molecule type" value="Genomic_DNA"/>
</dbReference>
<dbReference type="GO" id="GO:0006032">
    <property type="term" value="P:chitin catabolic process"/>
    <property type="evidence" value="ECO:0007669"/>
    <property type="project" value="InterPro"/>
</dbReference>
<dbReference type="GO" id="GO:0016998">
    <property type="term" value="P:cell wall macromolecule catabolic process"/>
    <property type="evidence" value="ECO:0007669"/>
    <property type="project" value="InterPro"/>
</dbReference>
<keyword evidence="1" id="KW-0147">Chitin-binding</keyword>
<evidence type="ECO:0000313" key="3">
    <source>
        <dbReference type="EMBL" id="OIW19819.1"/>
    </source>
</evidence>
<sequence>MSIKAFKLVQILKTNTICVEARFSPITPISYIIIQRLLDSIFLHKDDTACPAKNFYTYESLIQASKCFPRFGSVGSLSIRKREIAAFLAQISYETIGGWATAPDGPYASWNKLVLRVYLFDKGFLHCLMPLWIS</sequence>
<keyword evidence="4" id="KW-1185">Reference proteome</keyword>
<dbReference type="GO" id="GO:0008061">
    <property type="term" value="F:chitin binding"/>
    <property type="evidence" value="ECO:0007669"/>
    <property type="project" value="UniProtKB-KW"/>
</dbReference>
<dbReference type="Pfam" id="PF00182">
    <property type="entry name" value="Glyco_hydro_19"/>
    <property type="match status" value="1"/>
</dbReference>
<dbReference type="SUPFAM" id="SSF53955">
    <property type="entry name" value="Lysozyme-like"/>
    <property type="match status" value="1"/>
</dbReference>
<dbReference type="InterPro" id="IPR000726">
    <property type="entry name" value="Glyco_hydro_19_cat"/>
</dbReference>
<evidence type="ECO:0000256" key="1">
    <source>
        <dbReference type="ARBA" id="ARBA00022669"/>
    </source>
</evidence>
<proteinExistence type="predicted"/>
<gene>
    <name evidence="3" type="ORF">TanjilG_24522</name>
</gene>
<dbReference type="GO" id="GO:0004568">
    <property type="term" value="F:chitinase activity"/>
    <property type="evidence" value="ECO:0007669"/>
    <property type="project" value="InterPro"/>
</dbReference>
<evidence type="ECO:0000259" key="2">
    <source>
        <dbReference type="Pfam" id="PF00182"/>
    </source>
</evidence>
<accession>A0A394D9D3</accession>
<evidence type="ECO:0000313" key="4">
    <source>
        <dbReference type="Proteomes" id="UP000188354"/>
    </source>
</evidence>
<dbReference type="PANTHER" id="PTHR22595">
    <property type="entry name" value="CHITINASE-RELATED"/>
    <property type="match status" value="1"/>
</dbReference>
<reference evidence="3 4" key="1">
    <citation type="journal article" date="2017" name="Plant Biotechnol. J.">
        <title>A comprehensive draft genome sequence for lupin (Lupinus angustifolius), an emerging health food: insights into plant-microbe interactions and legume evolution.</title>
        <authorList>
            <person name="Hane J.K."/>
            <person name="Ming Y."/>
            <person name="Kamphuis L.G."/>
            <person name="Nelson M.N."/>
            <person name="Garg G."/>
            <person name="Atkins C.A."/>
            <person name="Bayer P.E."/>
            <person name="Bravo A."/>
            <person name="Bringans S."/>
            <person name="Cannon S."/>
            <person name="Edwards D."/>
            <person name="Foley R."/>
            <person name="Gao L.L."/>
            <person name="Harrison M.J."/>
            <person name="Huang W."/>
            <person name="Hurgobin B."/>
            <person name="Li S."/>
            <person name="Liu C.W."/>
            <person name="McGrath A."/>
            <person name="Morahan G."/>
            <person name="Murray J."/>
            <person name="Weller J."/>
            <person name="Jian J."/>
            <person name="Singh K.B."/>
        </authorList>
    </citation>
    <scope>NUCLEOTIDE SEQUENCE [LARGE SCALE GENOMIC DNA]</scope>
    <source>
        <strain evidence="4">cv. Tanjil</strain>
        <tissue evidence="3">Whole plant</tissue>
    </source>
</reference>
<feature type="domain" description="Glycoside hydrolase family 19 catalytic" evidence="2">
    <location>
        <begin position="32"/>
        <end position="109"/>
    </location>
</feature>
<dbReference type="STRING" id="3871.A0A394D9D3"/>
<name>A0A394D9D3_LUPAN</name>
<dbReference type="InterPro" id="IPR023346">
    <property type="entry name" value="Lysozyme-like_dom_sf"/>
</dbReference>
<comment type="caution">
    <text evidence="3">The sequence shown here is derived from an EMBL/GenBank/DDBJ whole genome shotgun (WGS) entry which is preliminary data.</text>
</comment>
<organism evidence="3 4">
    <name type="scientific">Lupinus angustifolius</name>
    <name type="common">Narrow-leaved blue lupine</name>
    <dbReference type="NCBI Taxonomy" id="3871"/>
    <lineage>
        <taxon>Eukaryota</taxon>
        <taxon>Viridiplantae</taxon>
        <taxon>Streptophyta</taxon>
        <taxon>Embryophyta</taxon>
        <taxon>Tracheophyta</taxon>
        <taxon>Spermatophyta</taxon>
        <taxon>Magnoliopsida</taxon>
        <taxon>eudicotyledons</taxon>
        <taxon>Gunneridae</taxon>
        <taxon>Pentapetalae</taxon>
        <taxon>rosids</taxon>
        <taxon>fabids</taxon>
        <taxon>Fabales</taxon>
        <taxon>Fabaceae</taxon>
        <taxon>Papilionoideae</taxon>
        <taxon>50 kb inversion clade</taxon>
        <taxon>genistoids sensu lato</taxon>
        <taxon>core genistoids</taxon>
        <taxon>Genisteae</taxon>
        <taxon>Lupinus</taxon>
    </lineage>
</organism>
<dbReference type="Gramene" id="OIW19819">
    <property type="protein sequence ID" value="OIW19819"/>
    <property type="gene ID" value="TanjilG_24522"/>
</dbReference>
<dbReference type="AlphaFoldDB" id="A0A394D9D3"/>
<dbReference type="Proteomes" id="UP000188354">
    <property type="component" value="Unassembled WGS sequence"/>
</dbReference>
<protein>
    <recommendedName>
        <fullName evidence="2">Glycoside hydrolase family 19 catalytic domain-containing protein</fullName>
    </recommendedName>
</protein>
<dbReference type="PANTHER" id="PTHR22595:SF111">
    <property type="entry name" value="CHITINASE 10"/>
    <property type="match status" value="1"/>
</dbReference>